<keyword evidence="1" id="KW-0472">Membrane</keyword>
<gene>
    <name evidence="2" type="ORF">GCM10023144_01460</name>
</gene>
<evidence type="ECO:0000256" key="1">
    <source>
        <dbReference type="SAM" id="Phobius"/>
    </source>
</evidence>
<accession>A0ABP8GCQ6</accession>
<dbReference type="EMBL" id="BAABFO010000001">
    <property type="protein sequence ID" value="GAA4321899.1"/>
    <property type="molecule type" value="Genomic_DNA"/>
</dbReference>
<evidence type="ECO:0000313" key="3">
    <source>
        <dbReference type="Proteomes" id="UP001501671"/>
    </source>
</evidence>
<feature type="transmembrane region" description="Helical" evidence="1">
    <location>
        <begin position="12"/>
        <end position="40"/>
    </location>
</feature>
<organism evidence="2 3">
    <name type="scientific">Pigmentiphaga soli</name>
    <dbReference type="NCBI Taxonomy" id="1007095"/>
    <lineage>
        <taxon>Bacteria</taxon>
        <taxon>Pseudomonadati</taxon>
        <taxon>Pseudomonadota</taxon>
        <taxon>Betaproteobacteria</taxon>
        <taxon>Burkholderiales</taxon>
        <taxon>Alcaligenaceae</taxon>
        <taxon>Pigmentiphaga</taxon>
    </lineage>
</organism>
<evidence type="ECO:0000313" key="2">
    <source>
        <dbReference type="EMBL" id="GAA4321899.1"/>
    </source>
</evidence>
<protein>
    <submittedName>
        <fullName evidence="2">Uncharacterized protein</fullName>
    </submittedName>
</protein>
<reference evidence="3" key="1">
    <citation type="journal article" date="2019" name="Int. J. Syst. Evol. Microbiol.">
        <title>The Global Catalogue of Microorganisms (GCM) 10K type strain sequencing project: providing services to taxonomists for standard genome sequencing and annotation.</title>
        <authorList>
            <consortium name="The Broad Institute Genomics Platform"/>
            <consortium name="The Broad Institute Genome Sequencing Center for Infectious Disease"/>
            <person name="Wu L."/>
            <person name="Ma J."/>
        </authorList>
    </citation>
    <scope>NUCLEOTIDE SEQUENCE [LARGE SCALE GENOMIC DNA]</scope>
    <source>
        <strain evidence="3">JCM 17666</strain>
    </source>
</reference>
<keyword evidence="3" id="KW-1185">Reference proteome</keyword>
<dbReference type="RefSeq" id="WP_345245304.1">
    <property type="nucleotide sequence ID" value="NZ_BAABFO010000001.1"/>
</dbReference>
<dbReference type="Proteomes" id="UP001501671">
    <property type="component" value="Unassembled WGS sequence"/>
</dbReference>
<keyword evidence="1" id="KW-1133">Transmembrane helix</keyword>
<keyword evidence="1" id="KW-0812">Transmembrane</keyword>
<sequence>MNPYDESAGDGFGIALACAAGLLGMVALAVGILVGAAALFGG</sequence>
<comment type="caution">
    <text evidence="2">The sequence shown here is derived from an EMBL/GenBank/DDBJ whole genome shotgun (WGS) entry which is preliminary data.</text>
</comment>
<name>A0ABP8GCQ6_9BURK</name>
<proteinExistence type="predicted"/>